<evidence type="ECO:0000259" key="1">
    <source>
        <dbReference type="Pfam" id="PF06722"/>
    </source>
</evidence>
<dbReference type="InterPro" id="IPR010610">
    <property type="entry name" value="EryCIII-like_C"/>
</dbReference>
<feature type="domain" description="Erythromycin biosynthesis protein CIII-like C-terminal" evidence="1">
    <location>
        <begin position="258"/>
        <end position="356"/>
    </location>
</feature>
<dbReference type="InterPro" id="IPR050426">
    <property type="entry name" value="Glycosyltransferase_28"/>
</dbReference>
<dbReference type="EMBL" id="JBHMAX010000013">
    <property type="protein sequence ID" value="MFB9731681.1"/>
    <property type="molecule type" value="Genomic_DNA"/>
</dbReference>
<dbReference type="SUPFAM" id="SSF53756">
    <property type="entry name" value="UDP-Glycosyltransferase/glycogen phosphorylase"/>
    <property type="match status" value="1"/>
</dbReference>
<sequence>MRWAGVEPVVVGPTADRTMWSPSPAVRRFAHLNPGLMYLQMRRALTARAATLADGIAPLLAGADAVVSGLPTARLVPLLQARGVPARLALMAPLTPHPAGTSAWSHTVTELLPSVLESARQRMLWRMTTGLSAALADEVARRLTPTAPATPDAPATPAAYRAPPALLATSAALDPDPAPDVQQVGWWADPAPVTSLPTDLEEHLRRHPGGLLLALGSMPADRPDQLVDRLAGVARRLGRPAVVQVAGARPGPRDGAFVVGEVDHRALLPHVVAAAHHGGAGTTHAVAAAGLPQVVVPHLGDQAHFARQVHRAGLGPAPLRPVLATPRTVVDRLHEALTAPRYAARARAAAAVMAAEDGLATTVRVVGRMTQVGTHG</sequence>
<dbReference type="PANTHER" id="PTHR48050">
    <property type="entry name" value="STEROL 3-BETA-GLUCOSYLTRANSFERASE"/>
    <property type="match status" value="1"/>
</dbReference>
<name>A0ABV5V1L7_9MICO</name>
<protein>
    <submittedName>
        <fullName evidence="2">Glycosyltransferase</fullName>
    </submittedName>
</protein>
<gene>
    <name evidence="2" type="ORF">ACFFN0_06480</name>
</gene>
<dbReference type="Pfam" id="PF06722">
    <property type="entry name" value="EryCIII-like_C"/>
    <property type="match status" value="1"/>
</dbReference>
<evidence type="ECO:0000313" key="3">
    <source>
        <dbReference type="Proteomes" id="UP001589613"/>
    </source>
</evidence>
<proteinExistence type="predicted"/>
<dbReference type="Proteomes" id="UP001589613">
    <property type="component" value="Unassembled WGS sequence"/>
</dbReference>
<accession>A0ABV5V1L7</accession>
<dbReference type="Gene3D" id="3.40.50.2000">
    <property type="entry name" value="Glycogen Phosphorylase B"/>
    <property type="match status" value="2"/>
</dbReference>
<dbReference type="PANTHER" id="PTHR48050:SF13">
    <property type="entry name" value="STEROL 3-BETA-GLUCOSYLTRANSFERASE UGT80A2"/>
    <property type="match status" value="1"/>
</dbReference>
<keyword evidence="3" id="KW-1185">Reference proteome</keyword>
<organism evidence="2 3">
    <name type="scientific">Ornithinimicrobium kibberense</name>
    <dbReference type="NCBI Taxonomy" id="282060"/>
    <lineage>
        <taxon>Bacteria</taxon>
        <taxon>Bacillati</taxon>
        <taxon>Actinomycetota</taxon>
        <taxon>Actinomycetes</taxon>
        <taxon>Micrococcales</taxon>
        <taxon>Ornithinimicrobiaceae</taxon>
        <taxon>Ornithinimicrobium</taxon>
    </lineage>
</organism>
<reference evidence="2 3" key="1">
    <citation type="submission" date="2024-09" db="EMBL/GenBank/DDBJ databases">
        <authorList>
            <person name="Sun Q."/>
            <person name="Mori K."/>
        </authorList>
    </citation>
    <scope>NUCLEOTIDE SEQUENCE [LARGE SCALE GENOMIC DNA]</scope>
    <source>
        <strain evidence="2 3">JCM 12763</strain>
    </source>
</reference>
<dbReference type="RefSeq" id="WP_181409486.1">
    <property type="nucleotide sequence ID" value="NZ_JBHMAX010000013.1"/>
</dbReference>
<evidence type="ECO:0000313" key="2">
    <source>
        <dbReference type="EMBL" id="MFB9731681.1"/>
    </source>
</evidence>
<comment type="caution">
    <text evidence="2">The sequence shown here is derived from an EMBL/GenBank/DDBJ whole genome shotgun (WGS) entry which is preliminary data.</text>
</comment>